<dbReference type="Pfam" id="PF25876">
    <property type="entry name" value="HH_MFP_RND"/>
    <property type="match status" value="1"/>
</dbReference>
<dbReference type="SUPFAM" id="SSF111369">
    <property type="entry name" value="HlyD-like secretion proteins"/>
    <property type="match status" value="1"/>
</dbReference>
<dbReference type="Gene3D" id="2.40.30.170">
    <property type="match status" value="1"/>
</dbReference>
<evidence type="ECO:0000256" key="3">
    <source>
        <dbReference type="ARBA" id="ARBA00022448"/>
    </source>
</evidence>
<comment type="similarity">
    <text evidence="2">Belongs to the membrane fusion protein (MFP) (TC 8.A.1) family.</text>
</comment>
<gene>
    <name evidence="8" type="ORF">GCM10011348_41400</name>
</gene>
<dbReference type="GO" id="GO:1990281">
    <property type="term" value="C:efflux pump complex"/>
    <property type="evidence" value="ECO:0007669"/>
    <property type="project" value="TreeGrafter"/>
</dbReference>
<evidence type="ECO:0000256" key="2">
    <source>
        <dbReference type="ARBA" id="ARBA00009477"/>
    </source>
</evidence>
<reference evidence="8 9" key="1">
    <citation type="journal article" date="2014" name="Int. J. Syst. Evol. Microbiol.">
        <title>Complete genome sequence of Corynebacterium casei LMG S-19264T (=DSM 44701T), isolated from a smear-ripened cheese.</title>
        <authorList>
            <consortium name="US DOE Joint Genome Institute (JGI-PGF)"/>
            <person name="Walter F."/>
            <person name="Albersmeier A."/>
            <person name="Kalinowski J."/>
            <person name="Ruckert C."/>
        </authorList>
    </citation>
    <scope>NUCLEOTIDE SEQUENCE [LARGE SCALE GENOMIC DNA]</scope>
    <source>
        <strain evidence="8 9">CGMCC 1.7286</strain>
    </source>
</reference>
<dbReference type="GO" id="GO:0015562">
    <property type="term" value="F:efflux transmembrane transporter activity"/>
    <property type="evidence" value="ECO:0007669"/>
    <property type="project" value="TreeGrafter"/>
</dbReference>
<evidence type="ECO:0000259" key="4">
    <source>
        <dbReference type="Pfam" id="PF25876"/>
    </source>
</evidence>
<comment type="subcellular location">
    <subcellularLocation>
        <location evidence="1">Cell envelope</location>
    </subcellularLocation>
</comment>
<dbReference type="InterPro" id="IPR006143">
    <property type="entry name" value="RND_pump_MFP"/>
</dbReference>
<dbReference type="Gene3D" id="2.40.50.100">
    <property type="match status" value="1"/>
</dbReference>
<dbReference type="PANTHER" id="PTHR30469">
    <property type="entry name" value="MULTIDRUG RESISTANCE PROTEIN MDTA"/>
    <property type="match status" value="1"/>
</dbReference>
<feature type="domain" description="Multidrug resistance protein MdtA-like alpha-helical hairpin" evidence="4">
    <location>
        <begin position="68"/>
        <end position="127"/>
    </location>
</feature>
<dbReference type="Gene3D" id="2.40.420.20">
    <property type="match status" value="1"/>
</dbReference>
<evidence type="ECO:0000259" key="7">
    <source>
        <dbReference type="Pfam" id="PF25967"/>
    </source>
</evidence>
<evidence type="ECO:0000313" key="9">
    <source>
        <dbReference type="Proteomes" id="UP000599578"/>
    </source>
</evidence>
<feature type="domain" description="Multidrug resistance protein MdtA-like barrel-sandwich hybrid" evidence="5">
    <location>
        <begin position="39"/>
        <end position="157"/>
    </location>
</feature>
<feature type="domain" description="CusB-like beta-barrel" evidence="6">
    <location>
        <begin position="176"/>
        <end position="247"/>
    </location>
</feature>
<name>A0A918DXS5_9GAMM</name>
<evidence type="ECO:0000259" key="6">
    <source>
        <dbReference type="Pfam" id="PF25954"/>
    </source>
</evidence>
<accession>A0A918DXS5</accession>
<evidence type="ECO:0000256" key="1">
    <source>
        <dbReference type="ARBA" id="ARBA00004196"/>
    </source>
</evidence>
<protein>
    <submittedName>
        <fullName evidence="8">Hemolysin D</fullName>
    </submittedName>
</protein>
<comment type="caution">
    <text evidence="8">The sequence shown here is derived from an EMBL/GenBank/DDBJ whole genome shotgun (WGS) entry which is preliminary data.</text>
</comment>
<dbReference type="NCBIfam" id="TIGR01730">
    <property type="entry name" value="RND_mfp"/>
    <property type="match status" value="1"/>
</dbReference>
<dbReference type="Gene3D" id="1.10.287.470">
    <property type="entry name" value="Helix hairpin bin"/>
    <property type="match status" value="1"/>
</dbReference>
<evidence type="ECO:0000313" key="8">
    <source>
        <dbReference type="EMBL" id="GGO87669.1"/>
    </source>
</evidence>
<evidence type="ECO:0000259" key="5">
    <source>
        <dbReference type="Pfam" id="PF25917"/>
    </source>
</evidence>
<feature type="domain" description="Multidrug resistance protein MdtA-like C-terminal permuted SH3" evidence="7">
    <location>
        <begin position="259"/>
        <end position="319"/>
    </location>
</feature>
<dbReference type="Pfam" id="PF25967">
    <property type="entry name" value="RND-MFP_C"/>
    <property type="match status" value="1"/>
</dbReference>
<dbReference type="Proteomes" id="UP000599578">
    <property type="component" value="Unassembled WGS sequence"/>
</dbReference>
<dbReference type="InterPro" id="IPR058792">
    <property type="entry name" value="Beta-barrel_RND_2"/>
</dbReference>
<dbReference type="InterPro" id="IPR058625">
    <property type="entry name" value="MdtA-like_BSH"/>
</dbReference>
<keyword evidence="3" id="KW-0813">Transport</keyword>
<organism evidence="8 9">
    <name type="scientific">Marinobacterium nitratireducens</name>
    <dbReference type="NCBI Taxonomy" id="518897"/>
    <lineage>
        <taxon>Bacteria</taxon>
        <taxon>Pseudomonadati</taxon>
        <taxon>Pseudomonadota</taxon>
        <taxon>Gammaproteobacteria</taxon>
        <taxon>Oceanospirillales</taxon>
        <taxon>Oceanospirillaceae</taxon>
        <taxon>Marinobacterium</taxon>
    </lineage>
</organism>
<proteinExistence type="inferred from homology"/>
<keyword evidence="9" id="KW-1185">Reference proteome</keyword>
<dbReference type="Pfam" id="PF25954">
    <property type="entry name" value="Beta-barrel_RND_2"/>
    <property type="match status" value="1"/>
</dbReference>
<dbReference type="Pfam" id="PF25917">
    <property type="entry name" value="BSH_RND"/>
    <property type="match status" value="1"/>
</dbReference>
<dbReference type="InterPro" id="IPR058624">
    <property type="entry name" value="MdtA-like_HH"/>
</dbReference>
<dbReference type="InterPro" id="IPR058627">
    <property type="entry name" value="MdtA-like_C"/>
</dbReference>
<dbReference type="AlphaFoldDB" id="A0A918DXS5"/>
<sequence>MSDPVSRPVKLFKVGEAASVRTLEFPGSVMAAQQSDMAFEVSGRIVEKPVTEGELVEEGRVLARLDPRDFEAERDRALAELSAARADFNRYNRAFKANAVTAQELDRARRALRVAEAGLQRAEKAVDDTVLRAPFAGRVARMLVEDFANVQAKQPVMILQSEGALEMRVNVPESEWVRAKRVDSAAQIEINANISVLLSSLPDQPIPARITEFASTADPVTRTFEVTVGFQSPDGLIVSPGMTGRVVYKMPAEGAEAGLLIPADAVVATFDNKPSVWVYDEQTGVVSRRLVTTGELTGASIQVLEGLEPGERIAVSGVHTLTEGFSVHPMEN</sequence>
<dbReference type="EMBL" id="BMLT01000013">
    <property type="protein sequence ID" value="GGO87669.1"/>
    <property type="molecule type" value="Genomic_DNA"/>
</dbReference>